<dbReference type="EMBL" id="HBHL01011708">
    <property type="protein sequence ID" value="CAD9718850.1"/>
    <property type="molecule type" value="Transcribed_RNA"/>
</dbReference>
<name>A0A7S2T637_9CHLO</name>
<dbReference type="InterPro" id="IPR001245">
    <property type="entry name" value="Ser-Thr/Tyr_kinase_cat_dom"/>
</dbReference>
<organism evidence="11">
    <name type="scientific">Chloropicon primus</name>
    <dbReference type="NCBI Taxonomy" id="1764295"/>
    <lineage>
        <taxon>Eukaryota</taxon>
        <taxon>Viridiplantae</taxon>
        <taxon>Chlorophyta</taxon>
        <taxon>Chloropicophyceae</taxon>
        <taxon>Chloropicales</taxon>
        <taxon>Chloropicaceae</taxon>
        <taxon>Chloropicon</taxon>
    </lineage>
</organism>
<feature type="compositionally biased region" description="Low complexity" evidence="9">
    <location>
        <begin position="302"/>
        <end position="311"/>
    </location>
</feature>
<dbReference type="GO" id="GO:0004674">
    <property type="term" value="F:protein serine/threonine kinase activity"/>
    <property type="evidence" value="ECO:0007669"/>
    <property type="project" value="UniProtKB-KW"/>
</dbReference>
<evidence type="ECO:0000256" key="3">
    <source>
        <dbReference type="ARBA" id="ARBA00022741"/>
    </source>
</evidence>
<dbReference type="Pfam" id="PF07714">
    <property type="entry name" value="PK_Tyr_Ser-Thr"/>
    <property type="match status" value="1"/>
</dbReference>
<keyword evidence="2" id="KW-0808">Transferase</keyword>
<evidence type="ECO:0000313" key="11">
    <source>
        <dbReference type="EMBL" id="CAD9718850.1"/>
    </source>
</evidence>
<comment type="catalytic activity">
    <reaction evidence="7">
        <text>L-seryl-[protein] + ATP = O-phospho-L-seryl-[protein] + ADP + H(+)</text>
        <dbReference type="Rhea" id="RHEA:17989"/>
        <dbReference type="Rhea" id="RHEA-COMP:9863"/>
        <dbReference type="Rhea" id="RHEA-COMP:11604"/>
        <dbReference type="ChEBI" id="CHEBI:15378"/>
        <dbReference type="ChEBI" id="CHEBI:29999"/>
        <dbReference type="ChEBI" id="CHEBI:30616"/>
        <dbReference type="ChEBI" id="CHEBI:83421"/>
        <dbReference type="ChEBI" id="CHEBI:456216"/>
        <dbReference type="EC" id="2.7.11.1"/>
    </reaction>
</comment>
<comment type="catalytic activity">
    <reaction evidence="6">
        <text>L-threonyl-[protein] + ATP = O-phospho-L-threonyl-[protein] + ADP + H(+)</text>
        <dbReference type="Rhea" id="RHEA:46608"/>
        <dbReference type="Rhea" id="RHEA-COMP:11060"/>
        <dbReference type="Rhea" id="RHEA-COMP:11605"/>
        <dbReference type="ChEBI" id="CHEBI:15378"/>
        <dbReference type="ChEBI" id="CHEBI:30013"/>
        <dbReference type="ChEBI" id="CHEBI:30616"/>
        <dbReference type="ChEBI" id="CHEBI:61977"/>
        <dbReference type="ChEBI" id="CHEBI:456216"/>
        <dbReference type="EC" id="2.7.11.1"/>
    </reaction>
</comment>
<evidence type="ECO:0000259" key="10">
    <source>
        <dbReference type="PROSITE" id="PS50011"/>
    </source>
</evidence>
<feature type="domain" description="Protein kinase" evidence="10">
    <location>
        <begin position="349"/>
        <end position="604"/>
    </location>
</feature>
<dbReference type="PANTHER" id="PTHR44329:SF261">
    <property type="entry name" value="ZINC FINGER CONTAINING PROTEIN KINASE-RELATED"/>
    <property type="match status" value="1"/>
</dbReference>
<dbReference type="SMART" id="SM00220">
    <property type="entry name" value="S_TKc"/>
    <property type="match status" value="1"/>
</dbReference>
<dbReference type="Gene3D" id="3.30.200.20">
    <property type="entry name" value="Phosphorylase Kinase, domain 1"/>
    <property type="match status" value="1"/>
</dbReference>
<reference evidence="11" key="1">
    <citation type="submission" date="2021-01" db="EMBL/GenBank/DDBJ databases">
        <authorList>
            <person name="Corre E."/>
            <person name="Pelletier E."/>
            <person name="Niang G."/>
            <person name="Scheremetjew M."/>
            <person name="Finn R."/>
            <person name="Kale V."/>
            <person name="Holt S."/>
            <person name="Cochrane G."/>
            <person name="Meng A."/>
            <person name="Brown T."/>
            <person name="Cohen L."/>
        </authorList>
    </citation>
    <scope>NUCLEOTIDE SEQUENCE</scope>
    <source>
        <strain evidence="11">CCMP1205</strain>
    </source>
</reference>
<evidence type="ECO:0000256" key="1">
    <source>
        <dbReference type="ARBA" id="ARBA00022527"/>
    </source>
</evidence>
<dbReference type="PROSITE" id="PS00107">
    <property type="entry name" value="PROTEIN_KINASE_ATP"/>
    <property type="match status" value="1"/>
</dbReference>
<dbReference type="GO" id="GO:0005524">
    <property type="term" value="F:ATP binding"/>
    <property type="evidence" value="ECO:0007669"/>
    <property type="project" value="UniProtKB-UniRule"/>
</dbReference>
<sequence length="638" mass="68879">MKSTSSTIISYYSSSSMGTRVVERLRESGIEVSSENERLVCDHFRSLPKRYGVAVKDALSEILMHISLLEDSRNRGGQIAHCLRAVVANLPTKDPGNEVTCSSEAARGELKPSAYIPIETPGTTHRIVSATPTGKDSYLESPQRYGTSLSSLGSQDDLTGLAAAKESRTSSNNGIAMQDCYELTVAMGSSPASLGTVYGTIATTGLLVAETHGFTTQDGYHLYWFVLQDQGRVTSQHLTALDNLFHARFSLDSRGLFPVDAASVGKGAPAPSGGPGGKASAARGAGGAQRRASDSSDEGPEAVAAAAASAAQKGHGGMRRGSSFLNLWKAKLDVQQTSVADWEVDPDKLLLSKKVGQGGFGAIHKGTFNGDVVAIKYIKSDFNKEFEYIKEFAQEISIISELKHENIVEFIGACTKGERVCIIYEFMGNGNLKSFLQKHPKLPTQEKLKMALDICKGMVFLASKSIVHRDLKAANVLMSESGVLKIGDFGVARLLPRNDEVMTAETGTYRWMAPEVIEHKPYNSKADVYSFGVLLWEIMADGKSPYELLSPIQAAIGVAKHGVRPKIPQSCCSQMARLMEQCWESDPDKRPTFEEIQRSLEDAMENVSKSEAAKVVGKGNGTSSPKNSFTGLLSRILK</sequence>
<evidence type="ECO:0000256" key="9">
    <source>
        <dbReference type="SAM" id="MobiDB-lite"/>
    </source>
</evidence>
<feature type="binding site" evidence="8">
    <location>
        <position position="376"/>
    </location>
    <ligand>
        <name>ATP</name>
        <dbReference type="ChEBI" id="CHEBI:30616"/>
    </ligand>
</feature>
<accession>A0A7S2T637</accession>
<keyword evidence="4" id="KW-0418">Kinase</keyword>
<evidence type="ECO:0000256" key="6">
    <source>
        <dbReference type="ARBA" id="ARBA00047899"/>
    </source>
</evidence>
<dbReference type="SUPFAM" id="SSF56112">
    <property type="entry name" value="Protein kinase-like (PK-like)"/>
    <property type="match status" value="1"/>
</dbReference>
<dbReference type="InterPro" id="IPR051681">
    <property type="entry name" value="Ser/Thr_Kinases-Pseudokinases"/>
</dbReference>
<evidence type="ECO:0000256" key="2">
    <source>
        <dbReference type="ARBA" id="ARBA00022679"/>
    </source>
</evidence>
<feature type="compositionally biased region" description="Polar residues" evidence="9">
    <location>
        <begin position="621"/>
        <end position="631"/>
    </location>
</feature>
<evidence type="ECO:0000256" key="4">
    <source>
        <dbReference type="ARBA" id="ARBA00022777"/>
    </source>
</evidence>
<gene>
    <name evidence="11" type="ORF">CPRI1469_LOCUS7716</name>
</gene>
<keyword evidence="3 8" id="KW-0547">Nucleotide-binding</keyword>
<keyword evidence="1" id="KW-0723">Serine/threonine-protein kinase</keyword>
<dbReference type="PANTHER" id="PTHR44329">
    <property type="entry name" value="SERINE/THREONINE-PROTEIN KINASE TNNI3K-RELATED"/>
    <property type="match status" value="1"/>
</dbReference>
<dbReference type="PROSITE" id="PS00108">
    <property type="entry name" value="PROTEIN_KINASE_ST"/>
    <property type="match status" value="1"/>
</dbReference>
<dbReference type="Gene3D" id="1.10.510.10">
    <property type="entry name" value="Transferase(Phosphotransferase) domain 1"/>
    <property type="match status" value="1"/>
</dbReference>
<dbReference type="PRINTS" id="PR00109">
    <property type="entry name" value="TYRKINASE"/>
</dbReference>
<dbReference type="PROSITE" id="PS50011">
    <property type="entry name" value="PROTEIN_KINASE_DOM"/>
    <property type="match status" value="1"/>
</dbReference>
<dbReference type="InterPro" id="IPR017441">
    <property type="entry name" value="Protein_kinase_ATP_BS"/>
</dbReference>
<dbReference type="InterPro" id="IPR000719">
    <property type="entry name" value="Prot_kinase_dom"/>
</dbReference>
<dbReference type="CDD" id="cd13999">
    <property type="entry name" value="STKc_MAP3K-like"/>
    <property type="match status" value="1"/>
</dbReference>
<proteinExistence type="predicted"/>
<dbReference type="AlphaFoldDB" id="A0A7S2T637"/>
<dbReference type="InterPro" id="IPR011009">
    <property type="entry name" value="Kinase-like_dom_sf"/>
</dbReference>
<feature type="region of interest" description="Disordered" evidence="9">
    <location>
        <begin position="611"/>
        <end position="638"/>
    </location>
</feature>
<feature type="region of interest" description="Disordered" evidence="9">
    <location>
        <begin position="267"/>
        <end position="318"/>
    </location>
</feature>
<evidence type="ECO:0000256" key="5">
    <source>
        <dbReference type="ARBA" id="ARBA00022840"/>
    </source>
</evidence>
<evidence type="ECO:0000256" key="7">
    <source>
        <dbReference type="ARBA" id="ARBA00048679"/>
    </source>
</evidence>
<dbReference type="FunFam" id="3.30.200.20:FF:000034">
    <property type="entry name" value="Kinase suppressor of Ras 1"/>
    <property type="match status" value="1"/>
</dbReference>
<evidence type="ECO:0000256" key="8">
    <source>
        <dbReference type="PROSITE-ProRule" id="PRU10141"/>
    </source>
</evidence>
<protein>
    <recommendedName>
        <fullName evidence="10">Protein kinase domain-containing protein</fullName>
    </recommendedName>
</protein>
<keyword evidence="5 8" id="KW-0067">ATP-binding</keyword>
<dbReference type="InterPro" id="IPR008271">
    <property type="entry name" value="Ser/Thr_kinase_AS"/>
</dbReference>